<evidence type="ECO:0000313" key="3">
    <source>
        <dbReference type="Proteomes" id="UP000256645"/>
    </source>
</evidence>
<evidence type="ECO:0000256" key="1">
    <source>
        <dbReference type="SAM" id="SignalP"/>
    </source>
</evidence>
<dbReference type="OrthoDB" id="4788795at2759"/>
<name>A0A3D8Q479_9HELO</name>
<dbReference type="EMBL" id="PDLM01000035">
    <property type="protein sequence ID" value="RDW56665.1"/>
    <property type="molecule type" value="Genomic_DNA"/>
</dbReference>
<dbReference type="AlphaFoldDB" id="A0A3D8Q479"/>
<feature type="chain" id="PRO_5017774546" evidence="1">
    <location>
        <begin position="20"/>
        <end position="113"/>
    </location>
</feature>
<sequence>MKFLSTLVSIAALTSVVSANTCNQIIANSGFISSYSILTDGTVPDIPGICGGLWDNLKHFSDCIGVSASTCESYQADPGRLLWKFENGANCNAGMVESAWWEATKNQWGSITC</sequence>
<keyword evidence="3" id="KW-1185">Reference proteome</keyword>
<dbReference type="Proteomes" id="UP000256645">
    <property type="component" value="Unassembled WGS sequence"/>
</dbReference>
<protein>
    <submittedName>
        <fullName evidence="2">Uncharacterized protein</fullName>
    </submittedName>
</protein>
<evidence type="ECO:0000313" key="2">
    <source>
        <dbReference type="EMBL" id="RDW56665.1"/>
    </source>
</evidence>
<gene>
    <name evidence="2" type="ORF">BP6252_14051</name>
</gene>
<reference evidence="2 3" key="1">
    <citation type="journal article" date="2018" name="IMA Fungus">
        <title>IMA Genome-F 9: Draft genome sequence of Annulohypoxylon stygium, Aspergillus mulundensis, Berkeleyomyces basicola (syn. Thielaviopsis basicola), Ceratocystis smalleyi, two Cercospora beticola strains, Coleophoma cylindrospora, Fusarium fracticaudum, Phialophora cf. hyalina, and Morchella septimelata.</title>
        <authorList>
            <person name="Wingfield B.D."/>
            <person name="Bills G.F."/>
            <person name="Dong Y."/>
            <person name="Huang W."/>
            <person name="Nel W.J."/>
            <person name="Swalarsk-Parry B.S."/>
            <person name="Vaghefi N."/>
            <person name="Wilken P.M."/>
            <person name="An Z."/>
            <person name="de Beer Z.W."/>
            <person name="De Vos L."/>
            <person name="Chen L."/>
            <person name="Duong T.A."/>
            <person name="Gao Y."/>
            <person name="Hammerbacher A."/>
            <person name="Kikkert J.R."/>
            <person name="Li Y."/>
            <person name="Li H."/>
            <person name="Li K."/>
            <person name="Li Q."/>
            <person name="Liu X."/>
            <person name="Ma X."/>
            <person name="Naidoo K."/>
            <person name="Pethybridge S.J."/>
            <person name="Sun J."/>
            <person name="Steenkamp E.T."/>
            <person name="van der Nest M.A."/>
            <person name="van Wyk S."/>
            <person name="Wingfield M.J."/>
            <person name="Xiong C."/>
            <person name="Yue Q."/>
            <person name="Zhang X."/>
        </authorList>
    </citation>
    <scope>NUCLEOTIDE SEQUENCE [LARGE SCALE GENOMIC DNA]</scope>
    <source>
        <strain evidence="2 3">BP6252</strain>
    </source>
</reference>
<feature type="signal peptide" evidence="1">
    <location>
        <begin position="1"/>
        <end position="19"/>
    </location>
</feature>
<accession>A0A3D8Q479</accession>
<proteinExistence type="predicted"/>
<keyword evidence="1" id="KW-0732">Signal</keyword>
<comment type="caution">
    <text evidence="2">The sequence shown here is derived from an EMBL/GenBank/DDBJ whole genome shotgun (WGS) entry which is preliminary data.</text>
</comment>
<organism evidence="2 3">
    <name type="scientific">Coleophoma cylindrospora</name>
    <dbReference type="NCBI Taxonomy" id="1849047"/>
    <lineage>
        <taxon>Eukaryota</taxon>
        <taxon>Fungi</taxon>
        <taxon>Dikarya</taxon>
        <taxon>Ascomycota</taxon>
        <taxon>Pezizomycotina</taxon>
        <taxon>Leotiomycetes</taxon>
        <taxon>Helotiales</taxon>
        <taxon>Dermateaceae</taxon>
        <taxon>Coleophoma</taxon>
    </lineage>
</organism>